<name>A0A074N3F2_9SPHN</name>
<accession>A0A074N3F2</accession>
<dbReference type="PATRIC" id="fig|39960.10.peg.1925"/>
<dbReference type="KEGG" id="elq:Ga0102493_112829"/>
<evidence type="ECO:0008006" key="3">
    <source>
        <dbReference type="Google" id="ProtNLM"/>
    </source>
</evidence>
<dbReference type="GO" id="GO:0030638">
    <property type="term" value="P:polyketide metabolic process"/>
    <property type="evidence" value="ECO:0007669"/>
    <property type="project" value="InterPro"/>
</dbReference>
<reference evidence="1 2" key="1">
    <citation type="submission" date="2014-04" db="EMBL/GenBank/DDBJ databases">
        <title>A comprehensive comparison of genomes of Erythrobacter spp. Strains.</title>
        <authorList>
            <person name="Zheng Q."/>
        </authorList>
    </citation>
    <scope>NUCLEOTIDE SEQUENCE [LARGE SCALE GENOMIC DNA]</scope>
    <source>
        <strain evidence="1 2">DSM 8509</strain>
    </source>
</reference>
<dbReference type="InterPro" id="IPR032710">
    <property type="entry name" value="NTF2-like_dom_sf"/>
</dbReference>
<dbReference type="SUPFAM" id="SSF54427">
    <property type="entry name" value="NTF2-like"/>
    <property type="match status" value="2"/>
</dbReference>
<dbReference type="Pfam" id="PF07366">
    <property type="entry name" value="SnoaL"/>
    <property type="match status" value="2"/>
</dbReference>
<proteinExistence type="predicted"/>
<keyword evidence="2" id="KW-1185">Reference proteome</keyword>
<protein>
    <recommendedName>
        <fullName evidence="3">Ester cyclase</fullName>
    </recommendedName>
</protein>
<dbReference type="PANTHER" id="PTHR38436">
    <property type="entry name" value="POLYKETIDE CYCLASE SNOAL-LIKE DOMAIN"/>
    <property type="match status" value="1"/>
</dbReference>
<evidence type="ECO:0000313" key="1">
    <source>
        <dbReference type="EMBL" id="KEO98683.1"/>
    </source>
</evidence>
<dbReference type="Gene3D" id="3.10.450.50">
    <property type="match status" value="2"/>
</dbReference>
<sequence length="317" mass="34309">MSGDRPESRAIRRLLTDQIEEIWGKGRTGLVDANYAVSIADHMPVPGQPSGREALKDVVDQFRAGIEDMAMDLHATLVAGDFGVDVWTLSGTHSGDLIGVPATGNRLSISGIDMVRVEQGRISDLWHVEEMAQLMDQMGAGTLDIGKPKGLPAELAAHAGPGPDAGPGGDAIVPGEARFTPRERRNLAIARRHIEELWAGGKVELAHEIYHPQVVDHNMAPGQKPGIEGILDVLRWLREAVPDLAMRIECYVIDGDMVCDRWTMSGTHTGALLMGVAPSGKRFSINGMDVIRIDEDGLVTDVWHAEEFARLLAQLSG</sequence>
<organism evidence="1 2">
    <name type="scientific">Erythrobacter litoralis</name>
    <dbReference type="NCBI Taxonomy" id="39960"/>
    <lineage>
        <taxon>Bacteria</taxon>
        <taxon>Pseudomonadati</taxon>
        <taxon>Pseudomonadota</taxon>
        <taxon>Alphaproteobacteria</taxon>
        <taxon>Sphingomonadales</taxon>
        <taxon>Erythrobacteraceae</taxon>
        <taxon>Erythrobacter/Porphyrobacter group</taxon>
        <taxon>Erythrobacter</taxon>
    </lineage>
</organism>
<dbReference type="PANTHER" id="PTHR38436:SF1">
    <property type="entry name" value="ESTER CYCLASE"/>
    <property type="match status" value="1"/>
</dbReference>
<gene>
    <name evidence="1" type="ORF">EH32_06145</name>
</gene>
<dbReference type="InterPro" id="IPR009959">
    <property type="entry name" value="Cyclase_SnoaL-like"/>
</dbReference>
<dbReference type="Proteomes" id="UP000027866">
    <property type="component" value="Unassembled WGS sequence"/>
</dbReference>
<dbReference type="OrthoDB" id="9182871at2"/>
<dbReference type="AlphaFoldDB" id="A0A074N3F2"/>
<dbReference type="EMBL" id="JMIX01000003">
    <property type="protein sequence ID" value="KEO98683.1"/>
    <property type="molecule type" value="Genomic_DNA"/>
</dbReference>
<comment type="caution">
    <text evidence="1">The sequence shown here is derived from an EMBL/GenBank/DDBJ whole genome shotgun (WGS) entry which is preliminary data.</text>
</comment>
<evidence type="ECO:0000313" key="2">
    <source>
        <dbReference type="Proteomes" id="UP000027866"/>
    </source>
</evidence>
<dbReference type="RefSeq" id="WP_051697562.1">
    <property type="nucleotide sequence ID" value="NZ_CP017057.1"/>
</dbReference>